<keyword evidence="3" id="KW-0157">Chromophore</keyword>
<sequence>MTDGTQSIRGTNVLVLVSNRGNRRVLVDWVQSASAYSLVTPSDASESDRLPAFDVCLADRTGLRQFADEIRRAQAAASTFLPCLLVVERDRSFEGIEASARGLIDDVVSAPLDPARLQFRIDTLARRRRLSQDLWEAEERYRRLFELAPNAKVLVADGEIRAANRAAEQLLDRDSAALSGLSLETFVAESDRASFSELLDDAPADIDSTGPTFRTVSLEVGDRTALCETAAVHTGEGDELLVLLQDVTERVERERRLELYRRAMDEASIGITITDPSLSDNPMIYVNEKFVEITGYDREAAIGRNCRFLQGERTDRQTVARIRRAIDRDLPVSVIVVNYRKSGELFYNALDVMPVSDASGTVTNYLGFQRDVTEWVRNRRRLSVLDRVLRHNVRNRMNVVTGYAEELADHEDPAVRGAAERILDAGEDLLGQSETARQFRDVVSDEVATVETRDLVVDTREAIEEVRSGYPNAPVHTSLPDEAPIRGDQGVPLAVAEIVENAAEHGDPPIVVRVDPGPDETLLSVTDQGDGIPKHEHTVFADTEESPTEHAGGVGLWLVRWTVERVGGRIDYAEDDGTTIELRFSTPDGNRDIDRDGFRV</sequence>
<dbReference type="CDD" id="cd16936">
    <property type="entry name" value="HATPase_RsbW-like"/>
    <property type="match status" value="1"/>
</dbReference>
<dbReference type="InterPro" id="IPR035965">
    <property type="entry name" value="PAS-like_dom_sf"/>
</dbReference>
<dbReference type="Pfam" id="PF02518">
    <property type="entry name" value="HATPase_c"/>
    <property type="match status" value="1"/>
</dbReference>
<dbReference type="Proteomes" id="UP001597092">
    <property type="component" value="Unassembled WGS sequence"/>
</dbReference>
<evidence type="ECO:0000259" key="6">
    <source>
        <dbReference type="PROSITE" id="PS50113"/>
    </source>
</evidence>
<dbReference type="InterPro" id="IPR001610">
    <property type="entry name" value="PAC"/>
</dbReference>
<evidence type="ECO:0000259" key="5">
    <source>
        <dbReference type="PROSITE" id="PS50112"/>
    </source>
</evidence>
<dbReference type="RefSeq" id="WP_256306606.1">
    <property type="nucleotide sequence ID" value="NZ_JANHAW010000001.1"/>
</dbReference>
<organism evidence="7 8">
    <name type="scientific">Halobellus litoreus</name>
    <dbReference type="NCBI Taxonomy" id="755310"/>
    <lineage>
        <taxon>Archaea</taxon>
        <taxon>Methanobacteriati</taxon>
        <taxon>Methanobacteriota</taxon>
        <taxon>Stenosarchaea group</taxon>
        <taxon>Halobacteria</taxon>
        <taxon>Halobacteriales</taxon>
        <taxon>Haloferacaceae</taxon>
        <taxon>Halobellus</taxon>
    </lineage>
</organism>
<dbReference type="InterPro" id="IPR000014">
    <property type="entry name" value="PAS"/>
</dbReference>
<dbReference type="AlphaFoldDB" id="A0ABD6DVZ4"/>
<dbReference type="SMART" id="SM00091">
    <property type="entry name" value="PAS"/>
    <property type="match status" value="2"/>
</dbReference>
<dbReference type="SUPFAM" id="SSF55874">
    <property type="entry name" value="ATPase domain of HSP90 chaperone/DNA topoisomerase II/histidine kinase"/>
    <property type="match status" value="1"/>
</dbReference>
<dbReference type="PROSITE" id="PS50113">
    <property type="entry name" value="PAC"/>
    <property type="match status" value="1"/>
</dbReference>
<dbReference type="InterPro" id="IPR005467">
    <property type="entry name" value="His_kinase_dom"/>
</dbReference>
<gene>
    <name evidence="7" type="ORF">ACFSAS_07155</name>
</gene>
<dbReference type="Pfam" id="PF13426">
    <property type="entry name" value="PAS_9"/>
    <property type="match status" value="1"/>
</dbReference>
<dbReference type="PANTHER" id="PTHR47429">
    <property type="entry name" value="PROTEIN TWIN LOV 1"/>
    <property type="match status" value="1"/>
</dbReference>
<comment type="caution">
    <text evidence="7">The sequence shown here is derived from an EMBL/GenBank/DDBJ whole genome shotgun (WGS) entry which is preliminary data.</text>
</comment>
<evidence type="ECO:0000256" key="1">
    <source>
        <dbReference type="ARBA" id="ARBA00022630"/>
    </source>
</evidence>
<name>A0ABD6DVZ4_9EURY</name>
<evidence type="ECO:0000256" key="3">
    <source>
        <dbReference type="ARBA" id="ARBA00022991"/>
    </source>
</evidence>
<dbReference type="InterPro" id="IPR011006">
    <property type="entry name" value="CheY-like_superfamily"/>
</dbReference>
<proteinExistence type="predicted"/>
<dbReference type="SMART" id="SM00086">
    <property type="entry name" value="PAC"/>
    <property type="match status" value="1"/>
</dbReference>
<evidence type="ECO:0000256" key="2">
    <source>
        <dbReference type="ARBA" id="ARBA00022643"/>
    </source>
</evidence>
<keyword evidence="2" id="KW-0288">FMN</keyword>
<feature type="domain" description="PAC" evidence="6">
    <location>
        <begin position="328"/>
        <end position="384"/>
    </location>
</feature>
<dbReference type="PROSITE" id="PS50112">
    <property type="entry name" value="PAS"/>
    <property type="match status" value="1"/>
</dbReference>
<feature type="domain" description="PAS" evidence="5">
    <location>
        <begin position="256"/>
        <end position="329"/>
    </location>
</feature>
<protein>
    <submittedName>
        <fullName evidence="7">PAS domain S-box protein</fullName>
    </submittedName>
</protein>
<dbReference type="InterPro" id="IPR003594">
    <property type="entry name" value="HATPase_dom"/>
</dbReference>
<dbReference type="NCBIfam" id="TIGR00229">
    <property type="entry name" value="sensory_box"/>
    <property type="match status" value="2"/>
</dbReference>
<keyword evidence="1" id="KW-0285">Flavoprotein</keyword>
<feature type="domain" description="Histidine kinase" evidence="4">
    <location>
        <begin position="388"/>
        <end position="588"/>
    </location>
</feature>
<dbReference type="InterPro" id="IPR036890">
    <property type="entry name" value="HATPase_C_sf"/>
</dbReference>
<dbReference type="SUPFAM" id="SSF52172">
    <property type="entry name" value="CheY-like"/>
    <property type="match status" value="1"/>
</dbReference>
<dbReference type="InterPro" id="IPR000700">
    <property type="entry name" value="PAS-assoc_C"/>
</dbReference>
<dbReference type="Gene3D" id="3.30.450.20">
    <property type="entry name" value="PAS domain"/>
    <property type="match status" value="2"/>
</dbReference>
<evidence type="ECO:0000259" key="4">
    <source>
        <dbReference type="PROSITE" id="PS50109"/>
    </source>
</evidence>
<evidence type="ECO:0000313" key="8">
    <source>
        <dbReference type="Proteomes" id="UP001597092"/>
    </source>
</evidence>
<dbReference type="PROSITE" id="PS50109">
    <property type="entry name" value="HIS_KIN"/>
    <property type="match status" value="1"/>
</dbReference>
<dbReference type="SUPFAM" id="SSF55785">
    <property type="entry name" value="PYP-like sensor domain (PAS domain)"/>
    <property type="match status" value="2"/>
</dbReference>
<dbReference type="SMART" id="SM00387">
    <property type="entry name" value="HATPase_c"/>
    <property type="match status" value="1"/>
</dbReference>
<dbReference type="Gene3D" id="3.30.565.10">
    <property type="entry name" value="Histidine kinase-like ATPase, C-terminal domain"/>
    <property type="match status" value="1"/>
</dbReference>
<evidence type="ECO:0000313" key="7">
    <source>
        <dbReference type="EMBL" id="MFD1685391.1"/>
    </source>
</evidence>
<dbReference type="InterPro" id="IPR013767">
    <property type="entry name" value="PAS_fold"/>
</dbReference>
<accession>A0ABD6DVZ4</accession>
<keyword evidence="8" id="KW-1185">Reference proteome</keyword>
<dbReference type="EMBL" id="JBHUDP010000002">
    <property type="protein sequence ID" value="MFD1685391.1"/>
    <property type="molecule type" value="Genomic_DNA"/>
</dbReference>
<dbReference type="PANTHER" id="PTHR47429:SF2">
    <property type="entry name" value="PROTEIN TWIN LOV 1"/>
    <property type="match status" value="1"/>
</dbReference>
<dbReference type="Pfam" id="PF00989">
    <property type="entry name" value="PAS"/>
    <property type="match status" value="1"/>
</dbReference>
<dbReference type="CDD" id="cd00130">
    <property type="entry name" value="PAS"/>
    <property type="match status" value="2"/>
</dbReference>
<reference evidence="7 8" key="1">
    <citation type="journal article" date="2019" name="Int. J. Syst. Evol. Microbiol.">
        <title>The Global Catalogue of Microorganisms (GCM) 10K type strain sequencing project: providing services to taxonomists for standard genome sequencing and annotation.</title>
        <authorList>
            <consortium name="The Broad Institute Genomics Platform"/>
            <consortium name="The Broad Institute Genome Sequencing Center for Infectious Disease"/>
            <person name="Wu L."/>
            <person name="Ma J."/>
        </authorList>
    </citation>
    <scope>NUCLEOTIDE SEQUENCE [LARGE SCALE GENOMIC DNA]</scope>
    <source>
        <strain evidence="7 8">CGMCC 1.10387</strain>
    </source>
</reference>